<dbReference type="AlphaFoldDB" id="Q1QJ11"/>
<dbReference type="SUPFAM" id="SSF51161">
    <property type="entry name" value="Trimeric LpxA-like enzymes"/>
    <property type="match status" value="1"/>
</dbReference>
<evidence type="ECO:0000256" key="5">
    <source>
        <dbReference type="ARBA" id="ARBA00022915"/>
    </source>
</evidence>
<dbReference type="PROSITE" id="PS00101">
    <property type="entry name" value="HEXAPEP_TRANSFERASES"/>
    <property type="match status" value="1"/>
</dbReference>
<dbReference type="eggNOG" id="COG0110">
    <property type="taxonomic scope" value="Bacteria"/>
</dbReference>
<name>Q1QJ11_NITHX</name>
<evidence type="ECO:0000256" key="6">
    <source>
        <dbReference type="ARBA" id="ARBA00023154"/>
    </source>
</evidence>
<keyword evidence="4" id="KW-0677">Repeat</keyword>
<dbReference type="PANTHER" id="PTHR43300:SF10">
    <property type="entry name" value="2,3,4,5-TETRAHYDROPYRIDINE-2,6-DICARBOXYLATE N-ACETYLTRANSFERASE"/>
    <property type="match status" value="1"/>
</dbReference>
<keyword evidence="5" id="KW-0220">Diaminopimelate biosynthesis</keyword>
<dbReference type="InterPro" id="IPR011004">
    <property type="entry name" value="Trimer_LpxA-like_sf"/>
</dbReference>
<evidence type="ECO:0000256" key="4">
    <source>
        <dbReference type="ARBA" id="ARBA00022737"/>
    </source>
</evidence>
<dbReference type="CDD" id="cd04647">
    <property type="entry name" value="LbH_MAT_like"/>
    <property type="match status" value="1"/>
</dbReference>
<dbReference type="PANTHER" id="PTHR43300">
    <property type="entry name" value="ACETYLTRANSFERASE"/>
    <property type="match status" value="1"/>
</dbReference>
<evidence type="ECO:0000256" key="3">
    <source>
        <dbReference type="ARBA" id="ARBA00022679"/>
    </source>
</evidence>
<protein>
    <submittedName>
        <fullName evidence="7">Acetyltransferase (Isoleucine patch superfamily)-like protein</fullName>
    </submittedName>
</protein>
<accession>Q1QJ11</accession>
<keyword evidence="6" id="KW-0457">Lysine biosynthesis</keyword>
<evidence type="ECO:0000313" key="8">
    <source>
        <dbReference type="Proteomes" id="UP000001953"/>
    </source>
</evidence>
<dbReference type="HOGENOM" id="CLU_1189273_0_0_5"/>
<dbReference type="KEGG" id="nha:Nham_3040"/>
<gene>
    <name evidence="7" type="ordered locus">Nham_3040</name>
</gene>
<dbReference type="Gene3D" id="2.160.10.10">
    <property type="entry name" value="Hexapeptide repeat proteins"/>
    <property type="match status" value="1"/>
</dbReference>
<organism evidence="7 8">
    <name type="scientific">Nitrobacter hamburgensis (strain DSM 10229 / NCIMB 13809 / X14)</name>
    <dbReference type="NCBI Taxonomy" id="323097"/>
    <lineage>
        <taxon>Bacteria</taxon>
        <taxon>Pseudomonadati</taxon>
        <taxon>Pseudomonadota</taxon>
        <taxon>Alphaproteobacteria</taxon>
        <taxon>Hyphomicrobiales</taxon>
        <taxon>Nitrobacteraceae</taxon>
        <taxon>Nitrobacter</taxon>
    </lineage>
</organism>
<comment type="similarity">
    <text evidence="1">Belongs to the transferase hexapeptide repeat family.</text>
</comment>
<dbReference type="GO" id="GO:0016740">
    <property type="term" value="F:transferase activity"/>
    <property type="evidence" value="ECO:0007669"/>
    <property type="project" value="UniProtKB-KW"/>
</dbReference>
<dbReference type="GO" id="GO:0009085">
    <property type="term" value="P:lysine biosynthetic process"/>
    <property type="evidence" value="ECO:0007669"/>
    <property type="project" value="UniProtKB-KW"/>
</dbReference>
<evidence type="ECO:0000256" key="2">
    <source>
        <dbReference type="ARBA" id="ARBA00022605"/>
    </source>
</evidence>
<keyword evidence="3 7" id="KW-0808">Transferase</keyword>
<dbReference type="GO" id="GO:0019877">
    <property type="term" value="P:diaminopimelate biosynthetic process"/>
    <property type="evidence" value="ECO:0007669"/>
    <property type="project" value="UniProtKB-KW"/>
</dbReference>
<dbReference type="Proteomes" id="UP000001953">
    <property type="component" value="Chromosome"/>
</dbReference>
<evidence type="ECO:0000256" key="1">
    <source>
        <dbReference type="ARBA" id="ARBA00007274"/>
    </source>
</evidence>
<dbReference type="STRING" id="323097.Nham_3040"/>
<dbReference type="InterPro" id="IPR018357">
    <property type="entry name" value="Hexapep_transf_CS"/>
</dbReference>
<sequence length="255" mass="27565">MIPDDLDDVLPRKKKAGSRVVKAIHGVREIEPDPPFELGMAAHLAGRLGREQLHEAYAQHAAGATAIDDIMRRVCLRTLVRSMGSGATVRRHVTVIHPETFEIGDGVFFGEQSIIQGRLDGCFVIGKGVWIGPQSYFDARDLVLEEYVGWGSGAKVLGSEHTGDPLDVPFIRTDLKIAPVRICAWADIGVNSVVLPGVTVGRGAIVGAGAVVTRDVPDFAIVAGVPARVIRWRKKQGFEGIQAGRRSSRKFGRSD</sequence>
<dbReference type="OrthoDB" id="9815592at2"/>
<proteinExistence type="inferred from homology"/>
<keyword evidence="2" id="KW-0028">Amino-acid biosynthesis</keyword>
<evidence type="ECO:0000313" key="7">
    <source>
        <dbReference type="EMBL" id="ABE63786.1"/>
    </source>
</evidence>
<dbReference type="EMBL" id="CP000319">
    <property type="protein sequence ID" value="ABE63786.1"/>
    <property type="molecule type" value="Genomic_DNA"/>
</dbReference>
<reference evidence="7 8" key="1">
    <citation type="submission" date="2006-03" db="EMBL/GenBank/DDBJ databases">
        <title>Complete sequence of chromosome of Nitrobacter hamburgensis X14.</title>
        <authorList>
            <consortium name="US DOE Joint Genome Institute"/>
            <person name="Copeland A."/>
            <person name="Lucas S."/>
            <person name="Lapidus A."/>
            <person name="Barry K."/>
            <person name="Detter J.C."/>
            <person name="Glavina del Rio T."/>
            <person name="Hammon N."/>
            <person name="Israni S."/>
            <person name="Dalin E."/>
            <person name="Tice H."/>
            <person name="Pitluck S."/>
            <person name="Chain P."/>
            <person name="Malfatti S."/>
            <person name="Shin M."/>
            <person name="Vergez L."/>
            <person name="Schmutz J."/>
            <person name="Larimer F."/>
            <person name="Land M."/>
            <person name="Hauser L."/>
            <person name="Kyrpides N."/>
            <person name="Ivanova N."/>
            <person name="Ward B."/>
            <person name="Arp D."/>
            <person name="Klotz M."/>
            <person name="Stein L."/>
            <person name="O'Mullan G."/>
            <person name="Starkenburg S."/>
            <person name="Sayavedra L."/>
            <person name="Poret-Peterson A.T."/>
            <person name="Gentry M.E."/>
            <person name="Bruce D."/>
            <person name="Richardson P."/>
        </authorList>
    </citation>
    <scope>NUCLEOTIDE SEQUENCE [LARGE SCALE GENOMIC DNA]</scope>
    <source>
        <strain evidence="8">DSM 10229 / NCIMB 13809 / X14</strain>
    </source>
</reference>
<dbReference type="RefSeq" id="WP_011511446.1">
    <property type="nucleotide sequence ID" value="NC_007964.1"/>
</dbReference>
<keyword evidence="8" id="KW-1185">Reference proteome</keyword>
<dbReference type="InterPro" id="IPR050179">
    <property type="entry name" value="Trans_hexapeptide_repeat"/>
</dbReference>